<dbReference type="AlphaFoldDB" id="A0A9Q0K581"/>
<accession>A0A9Q0K581</accession>
<reference evidence="1" key="1">
    <citation type="journal article" date="2023" name="Plant J.">
        <title>The genome of the king protea, Protea cynaroides.</title>
        <authorList>
            <person name="Chang J."/>
            <person name="Duong T.A."/>
            <person name="Schoeman C."/>
            <person name="Ma X."/>
            <person name="Roodt D."/>
            <person name="Barker N."/>
            <person name="Li Z."/>
            <person name="Van de Peer Y."/>
            <person name="Mizrachi E."/>
        </authorList>
    </citation>
    <scope>NUCLEOTIDE SEQUENCE</scope>
    <source>
        <tissue evidence="1">Young leaves</tissue>
    </source>
</reference>
<protein>
    <submittedName>
        <fullName evidence="1">Uncharacterized protein</fullName>
    </submittedName>
</protein>
<keyword evidence="2" id="KW-1185">Reference proteome</keyword>
<evidence type="ECO:0000313" key="1">
    <source>
        <dbReference type="EMBL" id="KAJ4963571.1"/>
    </source>
</evidence>
<evidence type="ECO:0000313" key="2">
    <source>
        <dbReference type="Proteomes" id="UP001141806"/>
    </source>
</evidence>
<comment type="caution">
    <text evidence="1">The sequence shown here is derived from an EMBL/GenBank/DDBJ whole genome shotgun (WGS) entry which is preliminary data.</text>
</comment>
<name>A0A9Q0K581_9MAGN</name>
<dbReference type="Proteomes" id="UP001141806">
    <property type="component" value="Unassembled WGS sequence"/>
</dbReference>
<organism evidence="1 2">
    <name type="scientific">Protea cynaroides</name>
    <dbReference type="NCBI Taxonomy" id="273540"/>
    <lineage>
        <taxon>Eukaryota</taxon>
        <taxon>Viridiplantae</taxon>
        <taxon>Streptophyta</taxon>
        <taxon>Embryophyta</taxon>
        <taxon>Tracheophyta</taxon>
        <taxon>Spermatophyta</taxon>
        <taxon>Magnoliopsida</taxon>
        <taxon>Proteales</taxon>
        <taxon>Proteaceae</taxon>
        <taxon>Protea</taxon>
    </lineage>
</organism>
<sequence>MGGQQGVTVVVIMVCIGLMDNGAGDYRLGKVLMGSSGVAVGHGLSGGEWCYRWSEMLKIVLQVGKSLVGRFVAGLMVKVLGAVSGRVMVGVGIITDVGVSITGAAGFGARWTENYMTGGVVIRRWQSDYARKVSYESDVQRCMGGQQGVTVVVIMVGIGLMDNGAGDYRLGKVLMGSCGVAVGHGLSGSEWCYRWSEMLKIVLQVGKSLVGRFVAGLMVKSDGGSGDNYRCWGVDHWCCWVWGKVDRKLHDRWGGDQAVAVGLCKEGES</sequence>
<dbReference type="EMBL" id="JAMYWD010000008">
    <property type="protein sequence ID" value="KAJ4963571.1"/>
    <property type="molecule type" value="Genomic_DNA"/>
</dbReference>
<gene>
    <name evidence="1" type="ORF">NE237_023510</name>
</gene>
<proteinExistence type="predicted"/>